<name>A0A922L4D8_DERFA</name>
<dbReference type="AlphaFoldDB" id="A0A922L4D8"/>
<protein>
    <submittedName>
        <fullName evidence="2">Uncharacterized protein</fullName>
    </submittedName>
</protein>
<dbReference type="Proteomes" id="UP000790347">
    <property type="component" value="Unassembled WGS sequence"/>
</dbReference>
<gene>
    <name evidence="2" type="ORF">DERF_008112</name>
</gene>
<evidence type="ECO:0000256" key="1">
    <source>
        <dbReference type="SAM" id="MobiDB-lite"/>
    </source>
</evidence>
<dbReference type="EMBL" id="ASGP02000003">
    <property type="protein sequence ID" value="KAH9517436.1"/>
    <property type="molecule type" value="Genomic_DNA"/>
</dbReference>
<comment type="caution">
    <text evidence="2">The sequence shown here is derived from an EMBL/GenBank/DDBJ whole genome shotgun (WGS) entry which is preliminary data.</text>
</comment>
<reference evidence="2" key="2">
    <citation type="journal article" date="2022" name="Res Sq">
        <title>Comparative Genomics Reveals Insights into the Divergent Evolution of Astigmatic Mites and Household Pest Adaptations.</title>
        <authorList>
            <person name="Xiong Q."/>
            <person name="Wan A.T.-Y."/>
            <person name="Liu X.-Y."/>
            <person name="Fung C.S.-H."/>
            <person name="Xiao X."/>
            <person name="Malainual N."/>
            <person name="Hou J."/>
            <person name="Wang L."/>
            <person name="Wang M."/>
            <person name="Yang K."/>
            <person name="Cui Y."/>
            <person name="Leung E."/>
            <person name="Nong W."/>
            <person name="Shin S.-K."/>
            <person name="Au S."/>
            <person name="Jeong K.Y."/>
            <person name="Chew F.T."/>
            <person name="Hui J."/>
            <person name="Leung T.F."/>
            <person name="Tungtrongchitr A."/>
            <person name="Zhong N."/>
            <person name="Liu Z."/>
            <person name="Tsui S."/>
        </authorList>
    </citation>
    <scope>NUCLEOTIDE SEQUENCE</scope>
    <source>
        <strain evidence="2">Derf</strain>
        <tissue evidence="2">Whole organism</tissue>
    </source>
</reference>
<feature type="region of interest" description="Disordered" evidence="1">
    <location>
        <begin position="135"/>
        <end position="192"/>
    </location>
</feature>
<organism evidence="2 3">
    <name type="scientific">Dermatophagoides farinae</name>
    <name type="common">American house dust mite</name>
    <dbReference type="NCBI Taxonomy" id="6954"/>
    <lineage>
        <taxon>Eukaryota</taxon>
        <taxon>Metazoa</taxon>
        <taxon>Ecdysozoa</taxon>
        <taxon>Arthropoda</taxon>
        <taxon>Chelicerata</taxon>
        <taxon>Arachnida</taxon>
        <taxon>Acari</taxon>
        <taxon>Acariformes</taxon>
        <taxon>Sarcoptiformes</taxon>
        <taxon>Astigmata</taxon>
        <taxon>Psoroptidia</taxon>
        <taxon>Analgoidea</taxon>
        <taxon>Pyroglyphidae</taxon>
        <taxon>Dermatophagoidinae</taxon>
        <taxon>Dermatophagoides</taxon>
    </lineage>
</organism>
<keyword evidence="3" id="KW-1185">Reference proteome</keyword>
<evidence type="ECO:0000313" key="2">
    <source>
        <dbReference type="EMBL" id="KAH9517436.1"/>
    </source>
</evidence>
<accession>A0A922L4D8</accession>
<feature type="compositionally biased region" description="Polar residues" evidence="1">
    <location>
        <begin position="146"/>
        <end position="168"/>
    </location>
</feature>
<proteinExistence type="predicted"/>
<reference evidence="2" key="1">
    <citation type="submission" date="2013-05" db="EMBL/GenBank/DDBJ databases">
        <authorList>
            <person name="Yim A.K.Y."/>
            <person name="Chan T.F."/>
            <person name="Ji K.M."/>
            <person name="Liu X.Y."/>
            <person name="Zhou J.W."/>
            <person name="Li R.Q."/>
            <person name="Yang K.Y."/>
            <person name="Li J."/>
            <person name="Li M."/>
            <person name="Law P.T.W."/>
            <person name="Wu Y.L."/>
            <person name="Cai Z.L."/>
            <person name="Qin H."/>
            <person name="Bao Y."/>
            <person name="Leung R.K.K."/>
            <person name="Ng P.K.S."/>
            <person name="Zou J."/>
            <person name="Zhong X.J."/>
            <person name="Ran P.X."/>
            <person name="Zhong N.S."/>
            <person name="Liu Z.G."/>
            <person name="Tsui S.K.W."/>
        </authorList>
    </citation>
    <scope>NUCLEOTIDE SEQUENCE</scope>
    <source>
        <strain evidence="2">Derf</strain>
        <tissue evidence="2">Whole organism</tissue>
    </source>
</reference>
<evidence type="ECO:0000313" key="3">
    <source>
        <dbReference type="Proteomes" id="UP000790347"/>
    </source>
</evidence>
<sequence length="192" mass="21784">MSEADNNNADDHYELKSEQNKCRLFIEQKDESSLSIDDGMIGEIMDDILANNDLKKLTLDNLFKKVNQHLNDQFGPDGYRAPKRMAIMAMIQERFKRMNGNEQRAIQTESFSSRSTNVPSSSLMQGMILTHDKFSKSNDSSKNRKCCNQPNSVFRLTTPPVQKQSSIAGCSPGRKSGKKDDAKKKQKVVRFK</sequence>